<dbReference type="EC" id="3.2.2.21" evidence="4"/>
<dbReference type="InterPro" id="IPR036995">
    <property type="entry name" value="MPG_sf"/>
</dbReference>
<evidence type="ECO:0000256" key="1">
    <source>
        <dbReference type="ARBA" id="ARBA00000086"/>
    </source>
</evidence>
<dbReference type="STRING" id="46731.A0A3M6TYB7"/>
<evidence type="ECO:0000256" key="13">
    <source>
        <dbReference type="ARBA" id="ARBA00082988"/>
    </source>
</evidence>
<feature type="region of interest" description="Disordered" evidence="14">
    <location>
        <begin position="1"/>
        <end position="27"/>
    </location>
</feature>
<keyword evidence="5" id="KW-0227">DNA damage</keyword>
<accession>A0A3M6TYB7</accession>
<gene>
    <name evidence="15" type="ORF">pdam_00000533</name>
</gene>
<evidence type="ECO:0000256" key="14">
    <source>
        <dbReference type="SAM" id="MobiDB-lite"/>
    </source>
</evidence>
<comment type="similarity">
    <text evidence="3">Belongs to the DNA glycosylase MPG family.</text>
</comment>
<evidence type="ECO:0000256" key="10">
    <source>
        <dbReference type="ARBA" id="ARBA00068926"/>
    </source>
</evidence>
<reference evidence="15 16" key="1">
    <citation type="journal article" date="2018" name="Sci. Rep.">
        <title>Comparative analysis of the Pocillopora damicornis genome highlights role of immune system in coral evolution.</title>
        <authorList>
            <person name="Cunning R."/>
            <person name="Bay R.A."/>
            <person name="Gillette P."/>
            <person name="Baker A.C."/>
            <person name="Traylor-Knowles N."/>
        </authorList>
    </citation>
    <scope>NUCLEOTIDE SEQUENCE [LARGE SCALE GENOMIC DNA]</scope>
    <source>
        <strain evidence="15">RSMAS</strain>
        <tissue evidence="15">Whole animal</tissue>
    </source>
</reference>
<dbReference type="PANTHER" id="PTHR10429:SF0">
    <property type="entry name" value="DNA-3-METHYLADENINE GLYCOSYLASE"/>
    <property type="match status" value="1"/>
</dbReference>
<comment type="catalytic activity">
    <reaction evidence="1">
        <text>Hydrolysis of alkylated DNA, releasing 3-methyladenine, 3-methylguanine, 7-methylguanine and 7-methyladenine.</text>
        <dbReference type="EC" id="3.2.2.21"/>
    </reaction>
</comment>
<organism evidence="15 16">
    <name type="scientific">Pocillopora damicornis</name>
    <name type="common">Cauliflower coral</name>
    <name type="synonym">Millepora damicornis</name>
    <dbReference type="NCBI Taxonomy" id="46731"/>
    <lineage>
        <taxon>Eukaryota</taxon>
        <taxon>Metazoa</taxon>
        <taxon>Cnidaria</taxon>
        <taxon>Anthozoa</taxon>
        <taxon>Hexacorallia</taxon>
        <taxon>Scleractinia</taxon>
        <taxon>Astrocoeniina</taxon>
        <taxon>Pocilloporidae</taxon>
        <taxon>Pocillopora</taxon>
    </lineage>
</organism>
<evidence type="ECO:0000256" key="7">
    <source>
        <dbReference type="ARBA" id="ARBA00023204"/>
    </source>
</evidence>
<evidence type="ECO:0000313" key="15">
    <source>
        <dbReference type="EMBL" id="RMX46341.1"/>
    </source>
</evidence>
<dbReference type="Proteomes" id="UP000275408">
    <property type="component" value="Unassembled WGS sequence"/>
</dbReference>
<evidence type="ECO:0000256" key="12">
    <source>
        <dbReference type="ARBA" id="ARBA00078171"/>
    </source>
</evidence>
<dbReference type="CDD" id="cd00540">
    <property type="entry name" value="AAG"/>
    <property type="match status" value="1"/>
</dbReference>
<dbReference type="GO" id="GO:0003677">
    <property type="term" value="F:DNA binding"/>
    <property type="evidence" value="ECO:0007669"/>
    <property type="project" value="InterPro"/>
</dbReference>
<dbReference type="EMBL" id="RCHS01002704">
    <property type="protein sequence ID" value="RMX46341.1"/>
    <property type="molecule type" value="Genomic_DNA"/>
</dbReference>
<evidence type="ECO:0000256" key="2">
    <source>
        <dbReference type="ARBA" id="ARBA00002421"/>
    </source>
</evidence>
<dbReference type="GO" id="GO:0003905">
    <property type="term" value="F:alkylbase DNA N-glycosylase activity"/>
    <property type="evidence" value="ECO:0007669"/>
    <property type="project" value="UniProtKB-EC"/>
</dbReference>
<feature type="compositionally biased region" description="Basic residues" evidence="14">
    <location>
        <begin position="1"/>
        <end position="10"/>
    </location>
</feature>
<dbReference type="OrthoDB" id="6353017at2759"/>
<comment type="function">
    <text evidence="2">Hydrolysis of the deoxyribose N-glycosidic bond to excise 3-methyladenine, and 7-methylguanine from the damaged DNA polymer formed by alkylation lesions.</text>
</comment>
<dbReference type="InterPro" id="IPR011034">
    <property type="entry name" value="Formyl_transferase-like_C_sf"/>
</dbReference>
<evidence type="ECO:0000256" key="8">
    <source>
        <dbReference type="ARBA" id="ARBA00033426"/>
    </source>
</evidence>
<evidence type="ECO:0000256" key="4">
    <source>
        <dbReference type="ARBA" id="ARBA00012000"/>
    </source>
</evidence>
<dbReference type="HAMAP" id="MF_00527">
    <property type="entry name" value="3MGH"/>
    <property type="match status" value="1"/>
</dbReference>
<evidence type="ECO:0000256" key="11">
    <source>
        <dbReference type="ARBA" id="ARBA00076879"/>
    </source>
</evidence>
<comment type="subunit">
    <text evidence="9">Binds MBD1. Binds SSBP1.</text>
</comment>
<feature type="compositionally biased region" description="Basic and acidic residues" evidence="14">
    <location>
        <begin position="18"/>
        <end position="27"/>
    </location>
</feature>
<dbReference type="Pfam" id="PF02245">
    <property type="entry name" value="Pur_DNA_glyco"/>
    <property type="match status" value="1"/>
</dbReference>
<protein>
    <recommendedName>
        <fullName evidence="10">DNA-3-methyladenine glycosylase</fullName>
        <ecNumber evidence="4">3.2.2.21</ecNumber>
    </recommendedName>
    <alternativeName>
        <fullName evidence="11">3-alkyladenine DNA glycosylase</fullName>
    </alternativeName>
    <alternativeName>
        <fullName evidence="8">3-methyladenine DNA glycosidase</fullName>
    </alternativeName>
    <alternativeName>
        <fullName evidence="13">ADPG</fullName>
    </alternativeName>
    <alternativeName>
        <fullName evidence="12">N-methylpurine-DNA glycosylase</fullName>
    </alternativeName>
</protein>
<dbReference type="SUPFAM" id="SSF50486">
    <property type="entry name" value="FMT C-terminal domain-like"/>
    <property type="match status" value="1"/>
</dbReference>
<dbReference type="PANTHER" id="PTHR10429">
    <property type="entry name" value="DNA-3-METHYLADENINE GLYCOSYLASE"/>
    <property type="match status" value="1"/>
</dbReference>
<sequence length="284" mass="31887">MAARKVRKRSSNGLDNAAKTEEDLSGKAKGNGEESLYFKKGYKNISNVTPNKRAKLTIHKNHIMNQLGRLFYIRPCEELAQKLLGKLLYRILDNGEVLCGRIIETEAYLGVVDKACHAYGGKKTERCEPLYMAPGTAYVYFIYGIYHCLNISSQEPGACVLIRALEPLQGLSSMKSFRGVRRKDGGSKLKDFELGNGPSKLCQAFCIEKANLNKEDMAFSERFWLEDDKNSHGSQLTIVKSTRIGLNSCGPEWALKPLRFYILGNKCVSVRDKKAESKILPQTY</sequence>
<proteinExistence type="inferred from homology"/>
<keyword evidence="6" id="KW-0378">Hydrolase</keyword>
<dbReference type="AlphaFoldDB" id="A0A3M6TYB7"/>
<keyword evidence="7" id="KW-0234">DNA repair</keyword>
<evidence type="ECO:0000256" key="5">
    <source>
        <dbReference type="ARBA" id="ARBA00022763"/>
    </source>
</evidence>
<comment type="caution">
    <text evidence="15">The sequence shown here is derived from an EMBL/GenBank/DDBJ whole genome shotgun (WGS) entry which is preliminary data.</text>
</comment>
<dbReference type="OMA" id="VEAYHHT"/>
<evidence type="ECO:0000256" key="6">
    <source>
        <dbReference type="ARBA" id="ARBA00022801"/>
    </source>
</evidence>
<dbReference type="InterPro" id="IPR003180">
    <property type="entry name" value="MPG"/>
</dbReference>
<dbReference type="GO" id="GO:0006284">
    <property type="term" value="P:base-excision repair"/>
    <property type="evidence" value="ECO:0007669"/>
    <property type="project" value="InterPro"/>
</dbReference>
<evidence type="ECO:0000313" key="16">
    <source>
        <dbReference type="Proteomes" id="UP000275408"/>
    </source>
</evidence>
<dbReference type="NCBIfam" id="TIGR00567">
    <property type="entry name" value="3mg"/>
    <property type="match status" value="1"/>
</dbReference>
<keyword evidence="16" id="KW-1185">Reference proteome</keyword>
<evidence type="ECO:0000256" key="9">
    <source>
        <dbReference type="ARBA" id="ARBA00066187"/>
    </source>
</evidence>
<name>A0A3M6TYB7_POCDA</name>
<evidence type="ECO:0000256" key="3">
    <source>
        <dbReference type="ARBA" id="ARBA00009232"/>
    </source>
</evidence>
<dbReference type="Gene3D" id="3.10.300.10">
    <property type="entry name" value="Methylpurine-DNA glycosylase (MPG)"/>
    <property type="match status" value="1"/>
</dbReference>
<dbReference type="FunFam" id="3.10.300.10:FF:000001">
    <property type="entry name" value="Putative 3-methyladenine DNA glycosylase"/>
    <property type="match status" value="1"/>
</dbReference>